<comment type="caution">
    <text evidence="1">The sequence shown here is derived from an EMBL/GenBank/DDBJ whole genome shotgun (WGS) entry which is preliminary data.</text>
</comment>
<dbReference type="EMBL" id="JACIDC010000001">
    <property type="protein sequence ID" value="MBB4038625.1"/>
    <property type="molecule type" value="Genomic_DNA"/>
</dbReference>
<sequence>MSNVIFLAPRQKPEQPAAAEAEERAALAAELIGLIERVRELTEKAAALPGPTLQIQQTAQHLLDAGTALERAVDSLTEGGEWVPF</sequence>
<protein>
    <submittedName>
        <fullName evidence="1">Uncharacterized protein</fullName>
    </submittedName>
</protein>
<name>A0A7W6N6N6_9HYPH</name>
<gene>
    <name evidence="1" type="ORF">GGR34_000254</name>
</gene>
<accession>A0A7W6N6N6</accession>
<dbReference type="AlphaFoldDB" id="A0A7W6N6N6"/>
<dbReference type="RefSeq" id="WP_035458344.1">
    <property type="nucleotide sequence ID" value="NZ_JACIDC010000001.1"/>
</dbReference>
<reference evidence="1 2" key="1">
    <citation type="submission" date="2020-08" db="EMBL/GenBank/DDBJ databases">
        <title>Genomic Encyclopedia of Type Strains, Phase IV (KMG-IV): sequencing the most valuable type-strain genomes for metagenomic binning, comparative biology and taxonomic classification.</title>
        <authorList>
            <person name="Goeker M."/>
        </authorList>
    </citation>
    <scope>NUCLEOTIDE SEQUENCE [LARGE SCALE GENOMIC DNA]</scope>
    <source>
        <strain evidence="1 2">DSM 15743</strain>
    </source>
</reference>
<organism evidence="1 2">
    <name type="scientific">Microvirga flocculans</name>
    <dbReference type="NCBI Taxonomy" id="217168"/>
    <lineage>
        <taxon>Bacteria</taxon>
        <taxon>Pseudomonadati</taxon>
        <taxon>Pseudomonadota</taxon>
        <taxon>Alphaproteobacteria</taxon>
        <taxon>Hyphomicrobiales</taxon>
        <taxon>Methylobacteriaceae</taxon>
        <taxon>Microvirga</taxon>
    </lineage>
</organism>
<proteinExistence type="predicted"/>
<keyword evidence="2" id="KW-1185">Reference proteome</keyword>
<evidence type="ECO:0000313" key="1">
    <source>
        <dbReference type="EMBL" id="MBB4038625.1"/>
    </source>
</evidence>
<dbReference type="Proteomes" id="UP000519439">
    <property type="component" value="Unassembled WGS sequence"/>
</dbReference>
<evidence type="ECO:0000313" key="2">
    <source>
        <dbReference type="Proteomes" id="UP000519439"/>
    </source>
</evidence>